<name>A0A8J3ZB10_9ACTN</name>
<feature type="region of interest" description="Disordered" evidence="3">
    <location>
        <begin position="674"/>
        <end position="708"/>
    </location>
</feature>
<organism evidence="4 5">
    <name type="scientific">Virgisporangium aurantiacum</name>
    <dbReference type="NCBI Taxonomy" id="175570"/>
    <lineage>
        <taxon>Bacteria</taxon>
        <taxon>Bacillati</taxon>
        <taxon>Actinomycetota</taxon>
        <taxon>Actinomycetes</taxon>
        <taxon>Micromonosporales</taxon>
        <taxon>Micromonosporaceae</taxon>
        <taxon>Virgisporangium</taxon>
    </lineage>
</organism>
<gene>
    <name evidence="4" type="ORF">Vau01_083450</name>
</gene>
<dbReference type="EMBL" id="BOPG01000060">
    <property type="protein sequence ID" value="GIJ60829.1"/>
    <property type="molecule type" value="Genomic_DNA"/>
</dbReference>
<comment type="caution">
    <text evidence="4">The sequence shown here is derived from an EMBL/GenBank/DDBJ whole genome shotgun (WGS) entry which is preliminary data.</text>
</comment>
<evidence type="ECO:0000256" key="2">
    <source>
        <dbReference type="RuleBase" id="RU366034"/>
    </source>
</evidence>
<dbReference type="PANTHER" id="PTHR35201:SF4">
    <property type="entry name" value="BETA-PINACENE SYNTHASE-RELATED"/>
    <property type="match status" value="1"/>
</dbReference>
<comment type="cofactor">
    <cofactor evidence="2">
        <name>Mg(2+)</name>
        <dbReference type="ChEBI" id="CHEBI:18420"/>
    </cofactor>
</comment>
<dbReference type="InterPro" id="IPR008949">
    <property type="entry name" value="Isoprenoid_synthase_dom_sf"/>
</dbReference>
<keyword evidence="2" id="KW-0479">Metal-binding</keyword>
<proteinExistence type="inferred from homology"/>
<evidence type="ECO:0000256" key="3">
    <source>
        <dbReference type="SAM" id="MobiDB-lite"/>
    </source>
</evidence>
<dbReference type="Pfam" id="PF19086">
    <property type="entry name" value="Terpene_syn_C_2"/>
    <property type="match status" value="2"/>
</dbReference>
<dbReference type="RefSeq" id="WP_204005453.1">
    <property type="nucleotide sequence ID" value="NZ_BOPG01000060.1"/>
</dbReference>
<dbReference type="GO" id="GO:0010333">
    <property type="term" value="F:terpene synthase activity"/>
    <property type="evidence" value="ECO:0007669"/>
    <property type="project" value="InterPro"/>
</dbReference>
<reference evidence="4" key="1">
    <citation type="submission" date="2021-01" db="EMBL/GenBank/DDBJ databases">
        <title>Whole genome shotgun sequence of Virgisporangium aurantiacum NBRC 16421.</title>
        <authorList>
            <person name="Komaki H."/>
            <person name="Tamura T."/>
        </authorList>
    </citation>
    <scope>NUCLEOTIDE SEQUENCE</scope>
    <source>
        <strain evidence="4">NBRC 16421</strain>
    </source>
</reference>
<dbReference type="AlphaFoldDB" id="A0A8J3ZB10"/>
<dbReference type="SFLD" id="SFLDS00005">
    <property type="entry name" value="Isoprenoid_Synthase_Type_I"/>
    <property type="match status" value="2"/>
</dbReference>
<keyword evidence="5" id="KW-1185">Reference proteome</keyword>
<evidence type="ECO:0000313" key="5">
    <source>
        <dbReference type="Proteomes" id="UP000612585"/>
    </source>
</evidence>
<dbReference type="PANTHER" id="PTHR35201">
    <property type="entry name" value="TERPENE SYNTHASE"/>
    <property type="match status" value="1"/>
</dbReference>
<dbReference type="Proteomes" id="UP000612585">
    <property type="component" value="Unassembled WGS sequence"/>
</dbReference>
<evidence type="ECO:0000256" key="1">
    <source>
        <dbReference type="ARBA" id="ARBA00023239"/>
    </source>
</evidence>
<keyword evidence="2" id="KW-0460">Magnesium</keyword>
<dbReference type="SFLD" id="SFLDG01020">
    <property type="entry name" value="Terpene_Cyclase_Like_2"/>
    <property type="match status" value="2"/>
</dbReference>
<evidence type="ECO:0000313" key="4">
    <source>
        <dbReference type="EMBL" id="GIJ60829.1"/>
    </source>
</evidence>
<dbReference type="InterPro" id="IPR034686">
    <property type="entry name" value="Terpene_cyclase-like_2"/>
</dbReference>
<sequence length="732" mass="82145">MTAPYRLPDFYVPHPARINPHLEQARAHSLAWARGMEMVEGSGIWTVEDLEAHDYALLCAYTHPDASAPDLDLVTDWYVWVFFFDDHFLETFKRSRDTAGAKRYLDRLRLFMPISGATVEVPTNAVERGLLDLWTRTVPFRSPQWRARFFDSTAALLDESLWELGNISDGRVANPIEYVEMRRKVGGAPWSADLVEHAVNAEVPAAVASSRPLRVLKDAFADAVHLRNDIFSYERETRREGECNNGVLVVERFLGCSPQRAADTVNELLTSRLQQFENTAATELAPLLIEHGLSPAECASVLKYVQGLQDWQSGGHEWHLRSSRYMKSSGPSGTVSTTRARSLSHVPYRPIETVDLPPDLYQPFPVRLSPHLDGARRFAIGWAREMGMLAAIWDEEKLAGMDFALCAAAIHWSASASQLDLSTGWLTWGTYADDYFPLMFQHSRDLVGASVFVKRLPSFMPLDGSTADTPTNAVERGLLDLWTRTASTMTPTMRAQFRNAVLDMTDSWLWELANVAQNRVPDPVDYLEMRRRTFGSELTMSLSRLHHSRRIPPSVFASRPVRSLENAAADYACLVNDLRSVRKEVEFEGELNNGVLVFSHFLACPIPEAAAHTVALMTARLQQFERVAEVDLPQLYDDRSLDGAVRAAVDGYVDELRDWIAGVVLWHQRTTRYDAPSHRPSSDAPRNPPWRRPPVPAGALPAADRRVGYPSGLGTSALSLADRLRARQEQPA</sequence>
<comment type="similarity">
    <text evidence="2">Belongs to the terpene synthase family.</text>
</comment>
<dbReference type="SUPFAM" id="SSF48576">
    <property type="entry name" value="Terpenoid synthases"/>
    <property type="match status" value="2"/>
</dbReference>
<keyword evidence="1 2" id="KW-0456">Lyase</keyword>
<dbReference type="Gene3D" id="1.10.600.10">
    <property type="entry name" value="Farnesyl Diphosphate Synthase"/>
    <property type="match status" value="2"/>
</dbReference>
<dbReference type="GO" id="GO:0046872">
    <property type="term" value="F:metal ion binding"/>
    <property type="evidence" value="ECO:0007669"/>
    <property type="project" value="UniProtKB-KW"/>
</dbReference>
<protein>
    <recommendedName>
        <fullName evidence="2">Terpene synthase</fullName>
        <ecNumber evidence="2">4.2.3.-</ecNumber>
    </recommendedName>
</protein>
<feature type="compositionally biased region" description="Pro residues" evidence="3">
    <location>
        <begin position="686"/>
        <end position="696"/>
    </location>
</feature>
<dbReference type="EC" id="4.2.3.-" evidence="2"/>
<accession>A0A8J3ZB10</accession>